<evidence type="ECO:0000313" key="11">
    <source>
        <dbReference type="Proteomes" id="UP001066276"/>
    </source>
</evidence>
<dbReference type="Pfam" id="PF15227">
    <property type="entry name" value="zf-C3HC4_4"/>
    <property type="match status" value="1"/>
</dbReference>
<dbReference type="PRINTS" id="PR01407">
    <property type="entry name" value="BUTYPHLNCDUF"/>
</dbReference>
<feature type="domain" description="B box-type" evidence="8">
    <location>
        <begin position="133"/>
        <end position="174"/>
    </location>
</feature>
<gene>
    <name evidence="10" type="ORF">NDU88_004733</name>
</gene>
<evidence type="ECO:0000259" key="7">
    <source>
        <dbReference type="PROSITE" id="PS50089"/>
    </source>
</evidence>
<evidence type="ECO:0000256" key="2">
    <source>
        <dbReference type="ARBA" id="ARBA00022771"/>
    </source>
</evidence>
<dbReference type="SUPFAM" id="SSF49899">
    <property type="entry name" value="Concanavalin A-like lectins/glucanases"/>
    <property type="match status" value="1"/>
</dbReference>
<organism evidence="10 11">
    <name type="scientific">Pleurodeles waltl</name>
    <name type="common">Iberian ribbed newt</name>
    <dbReference type="NCBI Taxonomy" id="8319"/>
    <lineage>
        <taxon>Eukaryota</taxon>
        <taxon>Metazoa</taxon>
        <taxon>Chordata</taxon>
        <taxon>Craniata</taxon>
        <taxon>Vertebrata</taxon>
        <taxon>Euteleostomi</taxon>
        <taxon>Amphibia</taxon>
        <taxon>Batrachia</taxon>
        <taxon>Caudata</taxon>
        <taxon>Salamandroidea</taxon>
        <taxon>Salamandridae</taxon>
        <taxon>Pleurodelinae</taxon>
        <taxon>Pleurodeles</taxon>
    </lineage>
</organism>
<dbReference type="InterPro" id="IPR003877">
    <property type="entry name" value="SPRY_dom"/>
</dbReference>
<dbReference type="InterPro" id="IPR050143">
    <property type="entry name" value="TRIM/RBCC"/>
</dbReference>
<sequence>MSSLSPVSDGDVIGPKVAVSGTHLTQVLIRYSCQRERTRHSSDMAAADPRAELLQEVTCSICRELFTDPVTLDCGHSFCLSCITRFKASRDLEKWCPECRERLDLEKKLKPSKRLANIVEMVTRLDIAPRGPATEGLCEEHGERLQLFCETDSELLCVVCRESRAHREHRVTPTKEAEQEYKVKLQDWLCPLREEIRYMLESKLKEEEEYNTMRNKVRAKKQKIESEIEQLRQLLRDKEQTLYRELEELEKKITMVENANISKLSSQITSLNVLIADLEKKCKEPALDLLKDVRSALDRCKKVKFQGPESEMKKTREKEVMITVKLEEEMKKYKVMVTLDPDTAHPELLLAEGGRRVRGTWTAQPLPDTPKRFTSSTCVLGSEGFTSGRHYWEVQLLQEGLGWAVGVAAESVERKGGVTWSPEGGVWAVQGWGGRYWALTSPPTPLSPPRERPLKLGVYLDYEGGRLSLYNADSMELLYTFPRTRFTRRIFPIFYLWGLGAELRLV</sequence>
<dbReference type="CDD" id="cd12888">
    <property type="entry name" value="SPRY_PRY_TRIM7_like"/>
    <property type="match status" value="1"/>
</dbReference>
<keyword evidence="3" id="KW-0862">Zinc</keyword>
<dbReference type="PROSITE" id="PS50089">
    <property type="entry name" value="ZF_RING_2"/>
    <property type="match status" value="1"/>
</dbReference>
<dbReference type="InterPro" id="IPR017907">
    <property type="entry name" value="Znf_RING_CS"/>
</dbReference>
<dbReference type="FunFam" id="2.60.120.920:FF:000004">
    <property type="entry name" value="Butyrophilin subfamily 1 member A1"/>
    <property type="match status" value="1"/>
</dbReference>
<dbReference type="Gene3D" id="2.60.120.920">
    <property type="match status" value="1"/>
</dbReference>
<keyword evidence="2 5" id="KW-0863">Zinc-finger</keyword>
<dbReference type="EMBL" id="JANPWB010000004">
    <property type="protein sequence ID" value="KAJ1195453.1"/>
    <property type="molecule type" value="Genomic_DNA"/>
</dbReference>
<dbReference type="Proteomes" id="UP001066276">
    <property type="component" value="Chromosome 2_2"/>
</dbReference>
<reference evidence="10" key="1">
    <citation type="journal article" date="2022" name="bioRxiv">
        <title>Sequencing and chromosome-scale assembly of the giantPleurodeles waltlgenome.</title>
        <authorList>
            <person name="Brown T."/>
            <person name="Elewa A."/>
            <person name="Iarovenko S."/>
            <person name="Subramanian E."/>
            <person name="Araus A.J."/>
            <person name="Petzold A."/>
            <person name="Susuki M."/>
            <person name="Suzuki K.-i.T."/>
            <person name="Hayashi T."/>
            <person name="Toyoda A."/>
            <person name="Oliveira C."/>
            <person name="Osipova E."/>
            <person name="Leigh N.D."/>
            <person name="Simon A."/>
            <person name="Yun M.H."/>
        </authorList>
    </citation>
    <scope>NUCLEOTIDE SEQUENCE</scope>
    <source>
        <strain evidence="10">20211129_DDA</strain>
        <tissue evidence="10">Liver</tissue>
    </source>
</reference>
<dbReference type="InterPro" id="IPR003879">
    <property type="entry name" value="Butyrophylin_SPRY"/>
</dbReference>
<proteinExistence type="predicted"/>
<dbReference type="SUPFAM" id="SSF57850">
    <property type="entry name" value="RING/U-box"/>
    <property type="match status" value="1"/>
</dbReference>
<evidence type="ECO:0000313" key="10">
    <source>
        <dbReference type="EMBL" id="KAJ1195453.1"/>
    </source>
</evidence>
<dbReference type="Gene3D" id="3.30.40.10">
    <property type="entry name" value="Zinc/RING finger domain, C3HC4 (zinc finger)"/>
    <property type="match status" value="1"/>
</dbReference>
<feature type="domain" description="RING-type" evidence="7">
    <location>
        <begin position="59"/>
        <end position="100"/>
    </location>
</feature>
<dbReference type="Pfam" id="PF13765">
    <property type="entry name" value="PRY"/>
    <property type="match status" value="1"/>
</dbReference>
<dbReference type="AlphaFoldDB" id="A0AAV7V202"/>
<dbReference type="InterPro" id="IPR013320">
    <property type="entry name" value="ConA-like_dom_sf"/>
</dbReference>
<dbReference type="Gene3D" id="3.30.160.60">
    <property type="entry name" value="Classic Zinc Finger"/>
    <property type="match status" value="1"/>
</dbReference>
<feature type="domain" description="B30.2/SPRY" evidence="9">
    <location>
        <begin position="317"/>
        <end position="506"/>
    </location>
</feature>
<dbReference type="InterPro" id="IPR001870">
    <property type="entry name" value="B30.2/SPRY"/>
</dbReference>
<dbReference type="InterPro" id="IPR013083">
    <property type="entry name" value="Znf_RING/FYVE/PHD"/>
</dbReference>
<dbReference type="Pfam" id="PF00622">
    <property type="entry name" value="SPRY"/>
    <property type="match status" value="1"/>
</dbReference>
<dbReference type="InterPro" id="IPR043136">
    <property type="entry name" value="B30.2/SPRY_sf"/>
</dbReference>
<comment type="caution">
    <text evidence="10">The sequence shown here is derived from an EMBL/GenBank/DDBJ whole genome shotgun (WGS) entry which is preliminary data.</text>
</comment>
<evidence type="ECO:0000256" key="6">
    <source>
        <dbReference type="SAM" id="Coils"/>
    </source>
</evidence>
<name>A0AAV7V202_PLEWA</name>
<dbReference type="Pfam" id="PF00643">
    <property type="entry name" value="zf-B_box"/>
    <property type="match status" value="1"/>
</dbReference>
<keyword evidence="4 6" id="KW-0175">Coiled coil</keyword>
<dbReference type="SMART" id="SM00589">
    <property type="entry name" value="PRY"/>
    <property type="match status" value="1"/>
</dbReference>
<dbReference type="PANTHER" id="PTHR24103">
    <property type="entry name" value="E3 UBIQUITIN-PROTEIN LIGASE TRIM"/>
    <property type="match status" value="1"/>
</dbReference>
<dbReference type="InterPro" id="IPR000315">
    <property type="entry name" value="Znf_B-box"/>
</dbReference>
<evidence type="ECO:0000256" key="4">
    <source>
        <dbReference type="ARBA" id="ARBA00023054"/>
    </source>
</evidence>
<dbReference type="SMART" id="SM00449">
    <property type="entry name" value="SPRY"/>
    <property type="match status" value="1"/>
</dbReference>
<evidence type="ECO:0000256" key="3">
    <source>
        <dbReference type="ARBA" id="ARBA00022833"/>
    </source>
</evidence>
<dbReference type="InterPro" id="IPR001841">
    <property type="entry name" value="Znf_RING"/>
</dbReference>
<dbReference type="SMART" id="SM00184">
    <property type="entry name" value="RING"/>
    <property type="match status" value="1"/>
</dbReference>
<dbReference type="PROSITE" id="PS00518">
    <property type="entry name" value="ZF_RING_1"/>
    <property type="match status" value="1"/>
</dbReference>
<dbReference type="PROSITE" id="PS50188">
    <property type="entry name" value="B302_SPRY"/>
    <property type="match status" value="1"/>
</dbReference>
<keyword evidence="11" id="KW-1185">Reference proteome</keyword>
<dbReference type="SMART" id="SM00336">
    <property type="entry name" value="BBOX"/>
    <property type="match status" value="1"/>
</dbReference>
<evidence type="ECO:0000256" key="5">
    <source>
        <dbReference type="PROSITE-ProRule" id="PRU00024"/>
    </source>
</evidence>
<accession>A0AAV7V202</accession>
<evidence type="ECO:0000259" key="9">
    <source>
        <dbReference type="PROSITE" id="PS50188"/>
    </source>
</evidence>
<feature type="coiled-coil region" evidence="6">
    <location>
        <begin position="203"/>
        <end position="281"/>
    </location>
</feature>
<dbReference type="GO" id="GO:0008270">
    <property type="term" value="F:zinc ion binding"/>
    <property type="evidence" value="ECO:0007669"/>
    <property type="project" value="UniProtKB-KW"/>
</dbReference>
<dbReference type="PROSITE" id="PS50119">
    <property type="entry name" value="ZF_BBOX"/>
    <property type="match status" value="1"/>
</dbReference>
<evidence type="ECO:0000256" key="1">
    <source>
        <dbReference type="ARBA" id="ARBA00022723"/>
    </source>
</evidence>
<protein>
    <submittedName>
        <fullName evidence="10">Uncharacterized protein</fullName>
    </submittedName>
</protein>
<dbReference type="SUPFAM" id="SSF57845">
    <property type="entry name" value="B-box zinc-binding domain"/>
    <property type="match status" value="1"/>
</dbReference>
<evidence type="ECO:0000259" key="8">
    <source>
        <dbReference type="PROSITE" id="PS50119"/>
    </source>
</evidence>
<dbReference type="InterPro" id="IPR006574">
    <property type="entry name" value="PRY"/>
</dbReference>
<keyword evidence="1" id="KW-0479">Metal-binding</keyword>